<dbReference type="InterPro" id="IPR036390">
    <property type="entry name" value="WH_DNA-bd_sf"/>
</dbReference>
<dbReference type="SUPFAM" id="SSF46785">
    <property type="entry name" value="Winged helix' DNA-binding domain"/>
    <property type="match status" value="1"/>
</dbReference>
<gene>
    <name evidence="6" type="primary">trpI</name>
    <name evidence="6" type="ORF">OPKNFCMD_4287</name>
</gene>
<evidence type="ECO:0000256" key="1">
    <source>
        <dbReference type="ARBA" id="ARBA00009437"/>
    </source>
</evidence>
<evidence type="ECO:0000313" key="6">
    <source>
        <dbReference type="EMBL" id="GJD51532.1"/>
    </source>
</evidence>
<dbReference type="InterPro" id="IPR058163">
    <property type="entry name" value="LysR-type_TF_proteobact-type"/>
</dbReference>
<dbReference type="InterPro" id="IPR036388">
    <property type="entry name" value="WH-like_DNA-bd_sf"/>
</dbReference>
<comment type="similarity">
    <text evidence="1">Belongs to the LysR transcriptional regulatory family.</text>
</comment>
<evidence type="ECO:0000256" key="2">
    <source>
        <dbReference type="ARBA" id="ARBA00023015"/>
    </source>
</evidence>
<evidence type="ECO:0000256" key="4">
    <source>
        <dbReference type="ARBA" id="ARBA00023163"/>
    </source>
</evidence>
<dbReference type="RefSeq" id="WP_128563501.1">
    <property type="nucleotide sequence ID" value="NZ_BPQH01000014.1"/>
</dbReference>
<feature type="domain" description="HTH lysR-type" evidence="5">
    <location>
        <begin position="6"/>
        <end position="63"/>
    </location>
</feature>
<comment type="caution">
    <text evidence="6">The sequence shown here is derived from an EMBL/GenBank/DDBJ whole genome shotgun (WGS) entry which is preliminary data.</text>
</comment>
<dbReference type="Gene3D" id="3.40.190.10">
    <property type="entry name" value="Periplasmic binding protein-like II"/>
    <property type="match status" value="2"/>
</dbReference>
<dbReference type="EMBL" id="BPQH01000014">
    <property type="protein sequence ID" value="GJD51532.1"/>
    <property type="molecule type" value="Genomic_DNA"/>
</dbReference>
<keyword evidence="4" id="KW-0804">Transcription</keyword>
<keyword evidence="2" id="KW-0805">Transcription regulation</keyword>
<dbReference type="Pfam" id="PF03466">
    <property type="entry name" value="LysR_substrate"/>
    <property type="match status" value="1"/>
</dbReference>
<keyword evidence="7" id="KW-1185">Reference proteome</keyword>
<dbReference type="SUPFAM" id="SSF53850">
    <property type="entry name" value="Periplasmic binding protein-like II"/>
    <property type="match status" value="1"/>
</dbReference>
<accession>A0ABQ4R461</accession>
<dbReference type="InterPro" id="IPR000847">
    <property type="entry name" value="LysR_HTH_N"/>
</dbReference>
<protein>
    <submittedName>
        <fullName evidence="6">HTH-type transcriptional regulator TrpI</fullName>
    </submittedName>
</protein>
<dbReference type="InterPro" id="IPR005119">
    <property type="entry name" value="LysR_subst-bd"/>
</dbReference>
<evidence type="ECO:0000256" key="3">
    <source>
        <dbReference type="ARBA" id="ARBA00023125"/>
    </source>
</evidence>
<proteinExistence type="inferred from homology"/>
<dbReference type="Proteomes" id="UP001055167">
    <property type="component" value="Unassembled WGS sequence"/>
</dbReference>
<evidence type="ECO:0000259" key="5">
    <source>
        <dbReference type="PROSITE" id="PS50931"/>
    </source>
</evidence>
<organism evidence="6 7">
    <name type="scientific">Methylobacterium crusticola</name>
    <dbReference type="NCBI Taxonomy" id="1697972"/>
    <lineage>
        <taxon>Bacteria</taxon>
        <taxon>Pseudomonadati</taxon>
        <taxon>Pseudomonadota</taxon>
        <taxon>Alphaproteobacteria</taxon>
        <taxon>Hyphomicrobiales</taxon>
        <taxon>Methylobacteriaceae</taxon>
        <taxon>Methylobacterium</taxon>
    </lineage>
</organism>
<dbReference type="PANTHER" id="PTHR30537:SF74">
    <property type="entry name" value="HTH-TYPE TRANSCRIPTIONAL REGULATOR TRPI"/>
    <property type="match status" value="1"/>
</dbReference>
<dbReference type="Gene3D" id="1.10.10.10">
    <property type="entry name" value="Winged helix-like DNA-binding domain superfamily/Winged helix DNA-binding domain"/>
    <property type="match status" value="1"/>
</dbReference>
<dbReference type="Pfam" id="PF00126">
    <property type="entry name" value="HTH_1"/>
    <property type="match status" value="1"/>
</dbReference>
<dbReference type="PROSITE" id="PS50931">
    <property type="entry name" value="HTH_LYSR"/>
    <property type="match status" value="1"/>
</dbReference>
<dbReference type="PANTHER" id="PTHR30537">
    <property type="entry name" value="HTH-TYPE TRANSCRIPTIONAL REGULATOR"/>
    <property type="match status" value="1"/>
</dbReference>
<name>A0ABQ4R461_9HYPH</name>
<reference evidence="6" key="2">
    <citation type="submission" date="2021-08" db="EMBL/GenBank/DDBJ databases">
        <authorList>
            <person name="Tani A."/>
            <person name="Ola A."/>
            <person name="Ogura Y."/>
            <person name="Katsura K."/>
            <person name="Hayashi T."/>
        </authorList>
    </citation>
    <scope>NUCLEOTIDE SEQUENCE</scope>
    <source>
        <strain evidence="6">KCTC 52305</strain>
    </source>
</reference>
<keyword evidence="3" id="KW-0238">DNA-binding</keyword>
<evidence type="ECO:0000313" key="7">
    <source>
        <dbReference type="Proteomes" id="UP001055167"/>
    </source>
</evidence>
<sequence length="298" mass="31968">MPRNLPPLSALRAFEAAARLGSVTRAAEELGRTHGAVSRQVRALQDHAGVALFEKAGTGLRLTPGGEAFRGVVAGALDEIERGYRRLRDAGRGPNVHLACGATFAMRWLVPRLAGFYRERPTVQVRLTMTSAREVRDEGADLTLTWDRLDHPVRDEARAIHLGDVAFGAVCAPAYPAALAAGCCRVATRIGHEYTPGSWPTWEARTGWEVRADRDLTFPHTGLCIEAALSGLGLALVERRLVREELAAGRLVAPCGFHRFAGGFAAVPAAERGLAPAAAAFVDWLRRTLAQEDAGAPA</sequence>
<reference evidence="6" key="1">
    <citation type="journal article" date="2021" name="Front. Microbiol.">
        <title>Comprehensive Comparative Genomics and Phenotyping of Methylobacterium Species.</title>
        <authorList>
            <person name="Alessa O."/>
            <person name="Ogura Y."/>
            <person name="Fujitani Y."/>
            <person name="Takami H."/>
            <person name="Hayashi T."/>
            <person name="Sahin N."/>
            <person name="Tani A."/>
        </authorList>
    </citation>
    <scope>NUCLEOTIDE SEQUENCE</scope>
    <source>
        <strain evidence="6">KCTC 52305</strain>
    </source>
</reference>